<name>A0ABS5KNF9_9ACTN</name>
<evidence type="ECO:0000313" key="2">
    <source>
        <dbReference type="Proteomes" id="UP000730482"/>
    </source>
</evidence>
<dbReference type="EMBL" id="JAAFYZ010000031">
    <property type="protein sequence ID" value="MBS2547590.1"/>
    <property type="molecule type" value="Genomic_DNA"/>
</dbReference>
<protein>
    <recommendedName>
        <fullName evidence="3">Asp23/Gls24 family envelope stress response protein</fullName>
    </recommendedName>
</protein>
<gene>
    <name evidence="1" type="ORF">KGQ19_11975</name>
</gene>
<dbReference type="RefSeq" id="WP_212009175.1">
    <property type="nucleotide sequence ID" value="NZ_JAAFYZ010000031.1"/>
</dbReference>
<evidence type="ECO:0000313" key="1">
    <source>
        <dbReference type="EMBL" id="MBS2547590.1"/>
    </source>
</evidence>
<reference evidence="1 2" key="1">
    <citation type="submission" date="2020-02" db="EMBL/GenBank/DDBJ databases">
        <title>Acidophilic actinobacteria isolated from forest soil.</title>
        <authorList>
            <person name="Golinska P."/>
        </authorList>
    </citation>
    <scope>NUCLEOTIDE SEQUENCE [LARGE SCALE GENOMIC DNA]</scope>
    <source>
        <strain evidence="1 2">NL8</strain>
    </source>
</reference>
<proteinExistence type="predicted"/>
<keyword evidence="2" id="KW-1185">Reference proteome</keyword>
<dbReference type="Proteomes" id="UP000730482">
    <property type="component" value="Unassembled WGS sequence"/>
</dbReference>
<evidence type="ECO:0008006" key="3">
    <source>
        <dbReference type="Google" id="ProtNLM"/>
    </source>
</evidence>
<accession>A0ABS5KNF9</accession>
<organism evidence="1 2">
    <name type="scientific">Catenulispora pinistramenti</name>
    <dbReference type="NCBI Taxonomy" id="2705254"/>
    <lineage>
        <taxon>Bacteria</taxon>
        <taxon>Bacillati</taxon>
        <taxon>Actinomycetota</taxon>
        <taxon>Actinomycetes</taxon>
        <taxon>Catenulisporales</taxon>
        <taxon>Catenulisporaceae</taxon>
        <taxon>Catenulispora</taxon>
    </lineage>
</organism>
<sequence length="211" mass="22614">MHLNHPLPDPAADHSLPCGADLDELQAFGAPPPAHERCPHCLDAVDALHTLENLVRGALEQDERAQTSALWLTDRIMRTVRTELRPGPLLPMGEPDEDLWITHAAATRALRRAVDTLPGITAGSCRVTAVTADGERRPRGGRLPRGPVRIRLEIAISLGQVVAEVAAAARVVVADTAADCGMDVREIDIAVIDLIVTAPAGTREDKRSDGH</sequence>
<comment type="caution">
    <text evidence="1">The sequence shown here is derived from an EMBL/GenBank/DDBJ whole genome shotgun (WGS) entry which is preliminary data.</text>
</comment>